<dbReference type="Gene3D" id="3.40.50.11550">
    <property type="match status" value="1"/>
</dbReference>
<evidence type="ECO:0000313" key="4">
    <source>
        <dbReference type="Proteomes" id="UP000831607"/>
    </source>
</evidence>
<dbReference type="Pfam" id="PF04187">
    <property type="entry name" value="Cofac_haem_bdg"/>
    <property type="match status" value="1"/>
</dbReference>
<proteinExistence type="predicted"/>
<protein>
    <submittedName>
        <fullName evidence="3">ChaN family lipoprotein</fullName>
    </submittedName>
</protein>
<feature type="signal peptide" evidence="1">
    <location>
        <begin position="1"/>
        <end position="37"/>
    </location>
</feature>
<feature type="chain" id="PRO_5046407152" evidence="1">
    <location>
        <begin position="38"/>
        <end position="290"/>
    </location>
</feature>
<name>A0ABY4AKW8_9BURK</name>
<dbReference type="Proteomes" id="UP000831607">
    <property type="component" value="Chromosome"/>
</dbReference>
<evidence type="ECO:0000259" key="2">
    <source>
        <dbReference type="Pfam" id="PF04187"/>
    </source>
</evidence>
<dbReference type="CDD" id="cd14727">
    <property type="entry name" value="ChanN-like"/>
    <property type="match status" value="1"/>
</dbReference>
<feature type="domain" description="Haem-binding uptake Tiki superfamily ChaN" evidence="2">
    <location>
        <begin position="45"/>
        <end position="243"/>
    </location>
</feature>
<organism evidence="3 4">
    <name type="scientific">Orrella daihaiensis</name>
    <dbReference type="NCBI Taxonomy" id="2782176"/>
    <lineage>
        <taxon>Bacteria</taxon>
        <taxon>Pseudomonadati</taxon>
        <taxon>Pseudomonadota</taxon>
        <taxon>Betaproteobacteria</taxon>
        <taxon>Burkholderiales</taxon>
        <taxon>Alcaligenaceae</taxon>
        <taxon>Orrella</taxon>
    </lineage>
</organism>
<dbReference type="EMBL" id="CP063982">
    <property type="protein sequence ID" value="UOD50939.1"/>
    <property type="molecule type" value="Genomic_DNA"/>
</dbReference>
<gene>
    <name evidence="3" type="ORF">DHf2319_03180</name>
</gene>
<sequence length="290" mass="31864">MGLVSQLAKTAEVIKKSSFMMLGLAAAMALSGLDAHASSSTNAAAAATQPIWLMGEVHDNPDGHGYRLRDLQAAVTADWRPAILMEQFNVDRQAELTQAWQTCKEAQCVIDAAGGKGWQWDLYKPVIQLALAYRLPLVAANVSREQLGQVMKQGFGAVFDEDTVKAYGLDKALPQEWLDGQRVAIREGHCNMLPEEMIDPMVNAQTARDVMFAKLMAEYAPQGVVLIAGNGHVRKDLGVYAWLPHELKSEVTVFGYVEPDGVSATWYDQVRVVPAHPRPDPCEAFKRSRS</sequence>
<accession>A0ABY4AKW8</accession>
<dbReference type="RefSeq" id="WP_243479353.1">
    <property type="nucleotide sequence ID" value="NZ_CP063982.1"/>
</dbReference>
<dbReference type="SUPFAM" id="SSF159501">
    <property type="entry name" value="EreA/ChaN-like"/>
    <property type="match status" value="1"/>
</dbReference>
<reference evidence="3 4" key="1">
    <citation type="submission" date="2020-11" db="EMBL/GenBank/DDBJ databases">
        <title>Algicoccus daihaiensis sp.nov., isolated from Daihai Lake in Inner Mongolia.</title>
        <authorList>
            <person name="Kai J."/>
        </authorList>
    </citation>
    <scope>NUCLEOTIDE SEQUENCE [LARGE SCALE GENOMIC DNA]</scope>
    <source>
        <strain evidence="4">f23</strain>
    </source>
</reference>
<keyword evidence="4" id="KW-1185">Reference proteome</keyword>
<keyword evidence="3" id="KW-0449">Lipoprotein</keyword>
<evidence type="ECO:0000313" key="3">
    <source>
        <dbReference type="EMBL" id="UOD50939.1"/>
    </source>
</evidence>
<evidence type="ECO:0000256" key="1">
    <source>
        <dbReference type="SAM" id="SignalP"/>
    </source>
</evidence>
<keyword evidence="1" id="KW-0732">Signal</keyword>
<dbReference type="InterPro" id="IPR007314">
    <property type="entry name" value="Cofac_haem-bd_dom"/>
</dbReference>